<sequence>MPSGNDIEQEQSGTKILRTFLFIAKDKYNRAFFLLIFINRY</sequence>
<organism evidence="1 2">
    <name type="scientific">Rickettsia parkeri str. Tate's Hell</name>
    <dbReference type="NCBI Taxonomy" id="1359189"/>
    <lineage>
        <taxon>Bacteria</taxon>
        <taxon>Pseudomonadati</taxon>
        <taxon>Pseudomonadota</taxon>
        <taxon>Alphaproteobacteria</taxon>
        <taxon>Rickettsiales</taxon>
        <taxon>Rickettsiaceae</taxon>
        <taxon>Rickettsieae</taxon>
        <taxon>Rickettsia</taxon>
        <taxon>spotted fever group</taxon>
    </lineage>
</organism>
<dbReference type="EMBL" id="LAOO01000001">
    <property type="protein sequence ID" value="KJW00386.1"/>
    <property type="molecule type" value="Genomic_DNA"/>
</dbReference>
<protein>
    <submittedName>
        <fullName evidence="1">Uncharacterized protein</fullName>
    </submittedName>
</protein>
<dbReference type="Proteomes" id="UP000035491">
    <property type="component" value="Unassembled WGS sequence"/>
</dbReference>
<evidence type="ECO:0000313" key="1">
    <source>
        <dbReference type="EMBL" id="KJW00386.1"/>
    </source>
</evidence>
<reference evidence="1 2" key="1">
    <citation type="submission" date="2015-02" db="EMBL/GenBank/DDBJ databases">
        <title>Genome Sequencing of Rickettsiales.</title>
        <authorList>
            <person name="Daugherty S.C."/>
            <person name="Su Q."/>
            <person name="Abolude K."/>
            <person name="Beier-Sexton M."/>
            <person name="Carlyon J.A."/>
            <person name="Carter R."/>
            <person name="Day N.P."/>
            <person name="Dumler S.J."/>
            <person name="Dyachenko V."/>
            <person name="Godinez A."/>
            <person name="Kurtti T.J."/>
            <person name="Lichay M."/>
            <person name="Mullins K.E."/>
            <person name="Ott S."/>
            <person name="Pappas-Brown V."/>
            <person name="Paris D.H."/>
            <person name="Patel P."/>
            <person name="Richards A.L."/>
            <person name="Sadzewicz L."/>
            <person name="Sears K."/>
            <person name="Seidman D."/>
            <person name="Sengamalay N."/>
            <person name="Stenos J."/>
            <person name="Tallon L.J."/>
            <person name="Vincent G."/>
            <person name="Fraser C.M."/>
            <person name="Munderloh U."/>
            <person name="Dunning-Hotopp J.C."/>
        </authorList>
    </citation>
    <scope>NUCLEOTIDE SEQUENCE [LARGE SCALE GENOMIC DNA]</scope>
    <source>
        <strain evidence="1 2">Tate's Hell</strain>
    </source>
</reference>
<name>A0ABR5DNS1_RICPA</name>
<gene>
    <name evidence="1" type="ORF">RPATATE_0098</name>
</gene>
<keyword evidence="2" id="KW-1185">Reference proteome</keyword>
<proteinExistence type="predicted"/>
<comment type="caution">
    <text evidence="1">The sequence shown here is derived from an EMBL/GenBank/DDBJ whole genome shotgun (WGS) entry which is preliminary data.</text>
</comment>
<accession>A0ABR5DNS1</accession>
<evidence type="ECO:0000313" key="2">
    <source>
        <dbReference type="Proteomes" id="UP000035491"/>
    </source>
</evidence>